<comment type="caution">
    <text evidence="4">The sequence shown here is derived from an EMBL/GenBank/DDBJ whole genome shotgun (WGS) entry which is preliminary data.</text>
</comment>
<dbReference type="PROSITE" id="PS50192">
    <property type="entry name" value="T_SNARE"/>
    <property type="match status" value="1"/>
</dbReference>
<dbReference type="InterPro" id="IPR000727">
    <property type="entry name" value="T_SNARE_dom"/>
</dbReference>
<accession>A0A178EUN5</accession>
<feature type="region of interest" description="Disordered" evidence="1">
    <location>
        <begin position="102"/>
        <end position="122"/>
    </location>
</feature>
<dbReference type="PANTHER" id="PTHR22775:SF3">
    <property type="entry name" value="SORTING NEXIN-13"/>
    <property type="match status" value="1"/>
</dbReference>
<feature type="compositionally biased region" description="Basic and acidic residues" evidence="1">
    <location>
        <begin position="102"/>
        <end position="111"/>
    </location>
</feature>
<dbReference type="PANTHER" id="PTHR22775">
    <property type="entry name" value="SORTING NEXIN"/>
    <property type="match status" value="1"/>
</dbReference>
<dbReference type="InterPro" id="IPR035426">
    <property type="entry name" value="Gemin2/Brr1"/>
</dbReference>
<dbReference type="Gene3D" id="1.20.58.1070">
    <property type="match status" value="1"/>
</dbReference>
<feature type="compositionally biased region" description="Polar residues" evidence="1">
    <location>
        <begin position="113"/>
        <end position="122"/>
    </location>
</feature>
<name>A0A178EUN5_TRIRU</name>
<dbReference type="SUPFAM" id="SSF58038">
    <property type="entry name" value="SNARE fusion complex"/>
    <property type="match status" value="1"/>
</dbReference>
<feature type="domain" description="PX" evidence="3">
    <location>
        <begin position="451"/>
        <end position="566"/>
    </location>
</feature>
<evidence type="ECO:0000313" key="5">
    <source>
        <dbReference type="Proteomes" id="UP000243015"/>
    </source>
</evidence>
<dbReference type="AlphaFoldDB" id="A0A178EUN5"/>
<feature type="region of interest" description="Disordered" evidence="1">
    <location>
        <begin position="1"/>
        <end position="63"/>
    </location>
</feature>
<evidence type="ECO:0000259" key="3">
    <source>
        <dbReference type="PROSITE" id="PS50195"/>
    </source>
</evidence>
<sequence>MAEKRKLSPSDGSPSTKRIRPAITIEDNTSEDESPSRPQYQQPRSDPVFGQRHAFPGLDDVSQDGELFYGPADDGIEYLRMVRSEARNLPVFFVAKGKLDPQIKKDSRHPTSADASSIGTPQETEQTWIYSDGVCAAVSNTVPENQLEAGNSEPEDPQEQYYNLLRHRFLLLRSTLKCVPPAKLIAALDNSHPISLPADNPRARTEWTTLVKTVEPQMVQLACMDLDSVLRVLRIVTRSLSEAAKSPSCSWTTRIAAWAWGLLGRCRDVGEMSSEEVGELRDLGKRAGKILSKIREKESQAMLSSGVEGNSIADRQNSDWDDGDEAEDMQEETGEDNTVQEPKDGSFRDETKDMSAGAEDESEALELAKKRLQGMLSGSYAEVPESEQAAPSTANDLDSNKGHQLLKSEWKYNARAMLDMILTIVGEFYGQRDLLELRDIWDEVEGRFTMASSPEISIPSTSISSTAKPYTIYNISIRLPLRSQTVEKRYSDFLKLHESLISQVEKPPPAPLPKKSWFSGTTSNATFREERRKGLEEYIRAINGSEDSRWRNSTVWRSFLNLPPNNASARASNLHLAIAGPGAAGAPITDPTTWLDCHRDVKTHLHDARLHLTRRDQSSTPQKQHECSASAKGSLVRTGTLLGALEEGLKNISGNSAWSGSKLGEGEIRRRKDLLTSARKEKDALEDLLNSMAAKNKLDSAVASIPDKQALLGIDAATGSRKSAVKGGRILGKETNRTRELDNEGVLQLQKQIIGEQDTGVEEIRKIIARQKELGIAINNELELQLELLNVVDEDAGKLKSKIDIAQKRAKKIS</sequence>
<dbReference type="CDD" id="cd06897">
    <property type="entry name" value="PX_SNARE"/>
    <property type="match status" value="1"/>
</dbReference>
<evidence type="ECO:0008006" key="6">
    <source>
        <dbReference type="Google" id="ProtNLM"/>
    </source>
</evidence>
<feature type="compositionally biased region" description="Basic and acidic residues" evidence="1">
    <location>
        <begin position="341"/>
        <end position="353"/>
    </location>
</feature>
<dbReference type="EMBL" id="LHPM01000018">
    <property type="protein sequence ID" value="OAL62987.1"/>
    <property type="molecule type" value="Genomic_DNA"/>
</dbReference>
<feature type="region of interest" description="Disordered" evidence="1">
    <location>
        <begin position="298"/>
        <end position="363"/>
    </location>
</feature>
<dbReference type="SMART" id="SM00397">
    <property type="entry name" value="t_SNARE"/>
    <property type="match status" value="1"/>
</dbReference>
<feature type="compositionally biased region" description="Acidic residues" evidence="1">
    <location>
        <begin position="319"/>
        <end position="335"/>
    </location>
</feature>
<evidence type="ECO:0000313" key="4">
    <source>
        <dbReference type="EMBL" id="OAL62987.1"/>
    </source>
</evidence>
<protein>
    <recommendedName>
        <fullName evidence="6">PX domain-containing protein</fullName>
    </recommendedName>
</protein>
<proteinExistence type="predicted"/>
<evidence type="ECO:0000256" key="1">
    <source>
        <dbReference type="SAM" id="MobiDB-lite"/>
    </source>
</evidence>
<feature type="region of interest" description="Disordered" evidence="1">
    <location>
        <begin position="381"/>
        <end position="400"/>
    </location>
</feature>
<dbReference type="Gene3D" id="1.20.5.110">
    <property type="match status" value="1"/>
</dbReference>
<dbReference type="SUPFAM" id="SSF64268">
    <property type="entry name" value="PX domain"/>
    <property type="match status" value="1"/>
</dbReference>
<gene>
    <name evidence="4" type="ORF">A7C99_5373</name>
</gene>
<dbReference type="SMART" id="SM00312">
    <property type="entry name" value="PX"/>
    <property type="match status" value="1"/>
</dbReference>
<dbReference type="GO" id="GO:0000387">
    <property type="term" value="P:spliceosomal snRNP assembly"/>
    <property type="evidence" value="ECO:0007669"/>
    <property type="project" value="InterPro"/>
</dbReference>
<evidence type="ECO:0000259" key="2">
    <source>
        <dbReference type="PROSITE" id="PS50192"/>
    </source>
</evidence>
<dbReference type="InterPro" id="IPR036871">
    <property type="entry name" value="PX_dom_sf"/>
</dbReference>
<reference evidence="4 5" key="1">
    <citation type="submission" date="2016-05" db="EMBL/GenBank/DDBJ databases">
        <title>Genome sequencing of Trichophyton rubrum CMCC(F)T1i isolated from hair.</title>
        <authorList>
            <person name="Zhan P."/>
            <person name="Tao Y."/>
            <person name="Liu W."/>
        </authorList>
    </citation>
    <scope>NUCLEOTIDE SEQUENCE [LARGE SCALE GENOMIC DNA]</scope>
    <source>
        <strain evidence="5">CMCC(F)T1i</strain>
    </source>
</reference>
<dbReference type="PROSITE" id="PS50195">
    <property type="entry name" value="PX"/>
    <property type="match status" value="1"/>
</dbReference>
<dbReference type="InterPro" id="IPR001683">
    <property type="entry name" value="PX_dom"/>
</dbReference>
<organism evidence="4 5">
    <name type="scientific">Trichophyton rubrum</name>
    <name type="common">Athlete's foot fungus</name>
    <name type="synonym">Epidermophyton rubrum</name>
    <dbReference type="NCBI Taxonomy" id="5551"/>
    <lineage>
        <taxon>Eukaryota</taxon>
        <taxon>Fungi</taxon>
        <taxon>Dikarya</taxon>
        <taxon>Ascomycota</taxon>
        <taxon>Pezizomycotina</taxon>
        <taxon>Eurotiomycetes</taxon>
        <taxon>Eurotiomycetidae</taxon>
        <taxon>Onygenales</taxon>
        <taxon>Arthrodermataceae</taxon>
        <taxon>Trichophyton</taxon>
    </lineage>
</organism>
<dbReference type="Pfam" id="PF04938">
    <property type="entry name" value="SIP1"/>
    <property type="match status" value="1"/>
</dbReference>
<dbReference type="Proteomes" id="UP000243015">
    <property type="component" value="Unassembled WGS sequence"/>
</dbReference>
<dbReference type="GO" id="GO:0035091">
    <property type="term" value="F:phosphatidylinositol binding"/>
    <property type="evidence" value="ECO:0007669"/>
    <property type="project" value="InterPro"/>
</dbReference>
<feature type="domain" description="T-SNARE coiled-coil homology" evidence="2">
    <location>
        <begin position="751"/>
        <end position="813"/>
    </location>
</feature>
<dbReference type="Gene3D" id="3.30.1520.10">
    <property type="entry name" value="Phox-like domain"/>
    <property type="match status" value="1"/>
</dbReference>
<dbReference type="Pfam" id="PF00787">
    <property type="entry name" value="PX"/>
    <property type="match status" value="1"/>
</dbReference>
<dbReference type="VEuPathDB" id="FungiDB:TERG_01034"/>